<name>X0TUC5_9ZZZZ</name>
<accession>X0TUC5</accession>
<feature type="non-terminal residue" evidence="1">
    <location>
        <position position="39"/>
    </location>
</feature>
<sequence length="39" mass="4395">MSYCMKQVDSSFFLPKEKLQEALQAVLKTDIGPEATTFV</sequence>
<gene>
    <name evidence="1" type="ORF">S01H1_21741</name>
</gene>
<reference evidence="1" key="1">
    <citation type="journal article" date="2014" name="Front. Microbiol.">
        <title>High frequency of phylogenetically diverse reductive dehalogenase-homologous genes in deep subseafloor sedimentary metagenomes.</title>
        <authorList>
            <person name="Kawai M."/>
            <person name="Futagami T."/>
            <person name="Toyoda A."/>
            <person name="Takaki Y."/>
            <person name="Nishi S."/>
            <person name="Hori S."/>
            <person name="Arai W."/>
            <person name="Tsubouchi T."/>
            <person name="Morono Y."/>
            <person name="Uchiyama I."/>
            <person name="Ito T."/>
            <person name="Fujiyama A."/>
            <person name="Inagaki F."/>
            <person name="Takami H."/>
        </authorList>
    </citation>
    <scope>NUCLEOTIDE SEQUENCE</scope>
    <source>
        <strain evidence="1">Expedition CK06-06</strain>
    </source>
</reference>
<dbReference type="EMBL" id="BARS01012111">
    <property type="protein sequence ID" value="GAF97178.1"/>
    <property type="molecule type" value="Genomic_DNA"/>
</dbReference>
<proteinExistence type="predicted"/>
<protein>
    <submittedName>
        <fullName evidence="1">Uncharacterized protein</fullName>
    </submittedName>
</protein>
<organism evidence="1">
    <name type="scientific">marine sediment metagenome</name>
    <dbReference type="NCBI Taxonomy" id="412755"/>
    <lineage>
        <taxon>unclassified sequences</taxon>
        <taxon>metagenomes</taxon>
        <taxon>ecological metagenomes</taxon>
    </lineage>
</organism>
<dbReference type="AlphaFoldDB" id="X0TUC5"/>
<evidence type="ECO:0000313" key="1">
    <source>
        <dbReference type="EMBL" id="GAF97178.1"/>
    </source>
</evidence>
<comment type="caution">
    <text evidence="1">The sequence shown here is derived from an EMBL/GenBank/DDBJ whole genome shotgun (WGS) entry which is preliminary data.</text>
</comment>